<dbReference type="PANTHER" id="PTHR47447">
    <property type="entry name" value="OS03G0856100 PROTEIN"/>
    <property type="match status" value="1"/>
</dbReference>
<keyword evidence="5" id="KW-1185">Reference proteome</keyword>
<keyword evidence="1" id="KW-0677">Repeat</keyword>
<dbReference type="Gene3D" id="2.20.70.10">
    <property type="match status" value="1"/>
</dbReference>
<dbReference type="SMART" id="SM00456">
    <property type="entry name" value="WW"/>
    <property type="match status" value="1"/>
</dbReference>
<name>A0A813HD79_POLGL</name>
<dbReference type="NCBIfam" id="TIGR00756">
    <property type="entry name" value="PPR"/>
    <property type="match status" value="2"/>
</dbReference>
<dbReference type="PROSITE" id="PS51375">
    <property type="entry name" value="PPR"/>
    <property type="match status" value="4"/>
</dbReference>
<dbReference type="Pfam" id="PF13812">
    <property type="entry name" value="PPR_3"/>
    <property type="match status" value="1"/>
</dbReference>
<feature type="repeat" description="PPR" evidence="2">
    <location>
        <begin position="264"/>
        <end position="298"/>
    </location>
</feature>
<protein>
    <recommendedName>
        <fullName evidence="3">WW domain-containing protein</fullName>
    </recommendedName>
</protein>
<dbReference type="Pfam" id="PF00397">
    <property type="entry name" value="WW"/>
    <property type="match status" value="1"/>
</dbReference>
<dbReference type="PROSITE" id="PS50020">
    <property type="entry name" value="WW_DOMAIN_2"/>
    <property type="match status" value="1"/>
</dbReference>
<evidence type="ECO:0000256" key="1">
    <source>
        <dbReference type="ARBA" id="ARBA00022737"/>
    </source>
</evidence>
<dbReference type="OrthoDB" id="185373at2759"/>
<dbReference type="InterPro" id="IPR011990">
    <property type="entry name" value="TPR-like_helical_dom_sf"/>
</dbReference>
<feature type="repeat" description="PPR" evidence="2">
    <location>
        <begin position="124"/>
        <end position="158"/>
    </location>
</feature>
<dbReference type="EMBL" id="CAJNNV010031366">
    <property type="protein sequence ID" value="CAE8635884.1"/>
    <property type="molecule type" value="Genomic_DNA"/>
</dbReference>
<reference evidence="4" key="1">
    <citation type="submission" date="2021-02" db="EMBL/GenBank/DDBJ databases">
        <authorList>
            <person name="Dougan E. K."/>
            <person name="Rhodes N."/>
            <person name="Thang M."/>
            <person name="Chan C."/>
        </authorList>
    </citation>
    <scope>NUCLEOTIDE SEQUENCE</scope>
</reference>
<dbReference type="CDD" id="cd00201">
    <property type="entry name" value="WW"/>
    <property type="match status" value="1"/>
</dbReference>
<dbReference type="Proteomes" id="UP000654075">
    <property type="component" value="Unassembled WGS sequence"/>
</dbReference>
<feature type="repeat" description="PPR" evidence="2">
    <location>
        <begin position="159"/>
        <end position="193"/>
    </location>
</feature>
<evidence type="ECO:0000313" key="5">
    <source>
        <dbReference type="Proteomes" id="UP000654075"/>
    </source>
</evidence>
<sequence>MALVSGFRAAASLSLRTSSSASICWRTSRLAPLCTLSAATAGLGRVAEESISDDRWPRTRADSRERLGLQIANQERSSRRHQDAGLSSAVSSEGLGVKGEVLDAARNRDWAAARAAFDRLEKPERVVYNSLLHAADRCNRRREAEIIFSEMQEKSIVRSEIAYTSVINLCARDGDTDRVFELLKQLRSEGLQPDVMVYSAALAGYSRTFDVEGAAARWKEMLEGGVRPTSIAFISLLNVYAASRDPVSARVRLAEMASFGLVPQTPHWNVLLKACLRKPDAEGALAALGEMRAAGVSPNVVSFTTALAAIHAQQLPGSQARAEALCHEMSALGVQADSFFVEERVRGQLGELQYQGSRGRRASMETLGLGTLESAAETLRKAREVGIRVGPRTLQLETELADVLAFRGRASSGAATAAASPSVSSVPSSPSAADWVEVRSAEHGIYFWDRSTGTTQWTRPAGLSASDTISAA</sequence>
<evidence type="ECO:0000313" key="4">
    <source>
        <dbReference type="EMBL" id="CAE8635884.1"/>
    </source>
</evidence>
<dbReference type="InterPro" id="IPR036020">
    <property type="entry name" value="WW_dom_sf"/>
</dbReference>
<feature type="domain" description="WW" evidence="3">
    <location>
        <begin position="429"/>
        <end position="462"/>
    </location>
</feature>
<dbReference type="PROSITE" id="PS01159">
    <property type="entry name" value="WW_DOMAIN_1"/>
    <property type="match status" value="1"/>
</dbReference>
<comment type="caution">
    <text evidence="4">The sequence shown here is derived from an EMBL/GenBank/DDBJ whole genome shotgun (WGS) entry which is preliminary data.</text>
</comment>
<organism evidence="4 5">
    <name type="scientific">Polarella glacialis</name>
    <name type="common">Dinoflagellate</name>
    <dbReference type="NCBI Taxonomy" id="89957"/>
    <lineage>
        <taxon>Eukaryota</taxon>
        <taxon>Sar</taxon>
        <taxon>Alveolata</taxon>
        <taxon>Dinophyceae</taxon>
        <taxon>Suessiales</taxon>
        <taxon>Suessiaceae</taxon>
        <taxon>Polarella</taxon>
    </lineage>
</organism>
<accession>A0A813HD79</accession>
<dbReference type="SUPFAM" id="SSF51045">
    <property type="entry name" value="WW domain"/>
    <property type="match status" value="1"/>
</dbReference>
<proteinExistence type="predicted"/>
<gene>
    <name evidence="4" type="ORF">PGLA1383_LOCUS51457</name>
</gene>
<evidence type="ECO:0000259" key="3">
    <source>
        <dbReference type="PROSITE" id="PS50020"/>
    </source>
</evidence>
<dbReference type="InterPro" id="IPR001202">
    <property type="entry name" value="WW_dom"/>
</dbReference>
<feature type="repeat" description="PPR" evidence="2">
    <location>
        <begin position="194"/>
        <end position="228"/>
    </location>
</feature>
<evidence type="ECO:0000256" key="2">
    <source>
        <dbReference type="PROSITE-ProRule" id="PRU00708"/>
    </source>
</evidence>
<dbReference type="Gene3D" id="1.25.40.10">
    <property type="entry name" value="Tetratricopeptide repeat domain"/>
    <property type="match status" value="2"/>
</dbReference>
<dbReference type="InterPro" id="IPR002885">
    <property type="entry name" value="PPR_rpt"/>
</dbReference>
<dbReference type="InterPro" id="IPR033443">
    <property type="entry name" value="PROP1-like_PPR_dom"/>
</dbReference>
<dbReference type="AlphaFoldDB" id="A0A813HD79"/>
<dbReference type="PANTHER" id="PTHR47447:SF17">
    <property type="entry name" value="OS12G0638900 PROTEIN"/>
    <property type="match status" value="1"/>
</dbReference>
<dbReference type="Pfam" id="PF17177">
    <property type="entry name" value="PPR_long"/>
    <property type="match status" value="1"/>
</dbReference>